<evidence type="ECO:0000256" key="1">
    <source>
        <dbReference type="ARBA" id="ARBA00010062"/>
    </source>
</evidence>
<proteinExistence type="inferred from homology"/>
<dbReference type="Gene3D" id="3.40.50.2300">
    <property type="match status" value="2"/>
</dbReference>
<gene>
    <name evidence="6" type="ORF">BJ999_006808</name>
</gene>
<dbReference type="AlphaFoldDB" id="A0A7Y9GHD9"/>
<feature type="chain" id="PRO_5031324623" description="Leucine-binding protein domain-containing protein" evidence="4">
    <location>
        <begin position="25"/>
        <end position="478"/>
    </location>
</feature>
<protein>
    <recommendedName>
        <fullName evidence="5">Leucine-binding protein domain-containing protein</fullName>
    </recommendedName>
</protein>
<evidence type="ECO:0000256" key="3">
    <source>
        <dbReference type="SAM" id="MobiDB-lite"/>
    </source>
</evidence>
<feature type="signal peptide" evidence="4">
    <location>
        <begin position="1"/>
        <end position="24"/>
    </location>
</feature>
<feature type="region of interest" description="Disordered" evidence="3">
    <location>
        <begin position="24"/>
        <end position="46"/>
    </location>
</feature>
<reference evidence="6 7" key="1">
    <citation type="submission" date="2020-07" db="EMBL/GenBank/DDBJ databases">
        <title>Sequencing the genomes of 1000 actinobacteria strains.</title>
        <authorList>
            <person name="Klenk H.-P."/>
        </authorList>
    </citation>
    <scope>NUCLEOTIDE SEQUENCE [LARGE SCALE GENOMIC DNA]</scope>
    <source>
        <strain evidence="6 7">DSM 43461</strain>
    </source>
</reference>
<dbReference type="InterPro" id="IPR028081">
    <property type="entry name" value="Leu-bd"/>
</dbReference>
<accession>A0A7Y9GHD9</accession>
<dbReference type="InterPro" id="IPR028082">
    <property type="entry name" value="Peripla_BP_I"/>
</dbReference>
<feature type="domain" description="Leucine-binding protein" evidence="5">
    <location>
        <begin position="98"/>
        <end position="424"/>
    </location>
</feature>
<sequence length="478" mass="50129">MKLDKIGRLAAGAVAVALVTTSCASDRSGTDGTAAGNGPGGGASASASASAGAGAKAFGTLPSPCGPGDAKGRTDQGVTDDQIAIGFGDDRGFTSAPGLSKEMGDAVSAMIDWCNGQGGINGRKIKGNQYDAAYMQSAKVVQESCKQDFMLVGQGFAMDEAAEQYRVGCKLPTVAGFTVGPNAAMGPMKYEAVPYPVDMMNIGALRIAQKMFPDYKDRTDLLLSTSPAVSTGTNKVASAMKGIGVKPLECGVRLNDAGESSYMPFAKKIKDCGAKYLWTSDSPDPGQFNLLESIDRAGADPTYVFEATWYSSLVSKWNTSGAGDRLHVGMIFQPLENADKVPAVKQYTDLVSAEKGKVALLGMQATSAFLLWAQSASKCGSDLTRQCVINELSKVHEWTGGGLHAPTDPGANKPASCSLMVKLDKTRYEQVYPKNAGEFECGGDFVVKTDPKTWGTQLNGDRISTKFLTGDVIKPQTS</sequence>
<dbReference type="Proteomes" id="UP000591272">
    <property type="component" value="Unassembled WGS sequence"/>
</dbReference>
<dbReference type="EMBL" id="JACCBT010000001">
    <property type="protein sequence ID" value="NYE16512.1"/>
    <property type="molecule type" value="Genomic_DNA"/>
</dbReference>
<dbReference type="PROSITE" id="PS51257">
    <property type="entry name" value="PROKAR_LIPOPROTEIN"/>
    <property type="match status" value="1"/>
</dbReference>
<comment type="similarity">
    <text evidence="1">Belongs to the leucine-binding protein family.</text>
</comment>
<evidence type="ECO:0000313" key="6">
    <source>
        <dbReference type="EMBL" id="NYE16512.1"/>
    </source>
</evidence>
<name>A0A7Y9GHD9_9ACTN</name>
<dbReference type="SUPFAM" id="SSF53822">
    <property type="entry name" value="Periplasmic binding protein-like I"/>
    <property type="match status" value="1"/>
</dbReference>
<dbReference type="Pfam" id="PF13458">
    <property type="entry name" value="Peripla_BP_6"/>
    <property type="match status" value="1"/>
</dbReference>
<dbReference type="PANTHER" id="PTHR47235:SF1">
    <property type="entry name" value="BLR6548 PROTEIN"/>
    <property type="match status" value="1"/>
</dbReference>
<organism evidence="6 7">
    <name type="scientific">Actinomadura citrea</name>
    <dbReference type="NCBI Taxonomy" id="46158"/>
    <lineage>
        <taxon>Bacteria</taxon>
        <taxon>Bacillati</taxon>
        <taxon>Actinomycetota</taxon>
        <taxon>Actinomycetes</taxon>
        <taxon>Streptosporangiales</taxon>
        <taxon>Thermomonosporaceae</taxon>
        <taxon>Actinomadura</taxon>
    </lineage>
</organism>
<comment type="caution">
    <text evidence="6">The sequence shown here is derived from an EMBL/GenBank/DDBJ whole genome shotgun (WGS) entry which is preliminary data.</text>
</comment>
<evidence type="ECO:0000256" key="2">
    <source>
        <dbReference type="ARBA" id="ARBA00022729"/>
    </source>
</evidence>
<evidence type="ECO:0000259" key="5">
    <source>
        <dbReference type="Pfam" id="PF13458"/>
    </source>
</evidence>
<keyword evidence="2 4" id="KW-0732">Signal</keyword>
<evidence type="ECO:0000313" key="7">
    <source>
        <dbReference type="Proteomes" id="UP000591272"/>
    </source>
</evidence>
<evidence type="ECO:0000256" key="4">
    <source>
        <dbReference type="SAM" id="SignalP"/>
    </source>
</evidence>
<keyword evidence="7" id="KW-1185">Reference proteome</keyword>
<dbReference type="PANTHER" id="PTHR47235">
    <property type="entry name" value="BLR6548 PROTEIN"/>
    <property type="match status" value="1"/>
</dbReference>
<dbReference type="RefSeq" id="WP_179837045.1">
    <property type="nucleotide sequence ID" value="NZ_BMRD01000002.1"/>
</dbReference>